<dbReference type="Pfam" id="PF00589">
    <property type="entry name" value="Phage_integrase"/>
    <property type="match status" value="1"/>
</dbReference>
<organism evidence="5 7">
    <name type="scientific">Bacteroides faecis</name>
    <dbReference type="NCBI Taxonomy" id="674529"/>
    <lineage>
        <taxon>Bacteria</taxon>
        <taxon>Pseudomonadati</taxon>
        <taxon>Bacteroidota</taxon>
        <taxon>Bacteroidia</taxon>
        <taxon>Bacteroidales</taxon>
        <taxon>Bacteroidaceae</taxon>
        <taxon>Bacteroides</taxon>
    </lineage>
</organism>
<reference evidence="6" key="2">
    <citation type="submission" date="2022-08" db="EMBL/GenBank/DDBJ databases">
        <title>Genome Sequencing of Bacteroides fragilis Group Isolates with Nanopore Technology.</title>
        <authorList>
            <person name="Tisza M.J."/>
            <person name="Smith D."/>
            <person name="Dekker J.P."/>
        </authorList>
    </citation>
    <scope>NUCLEOTIDE SEQUENCE</scope>
    <source>
        <strain evidence="6">BFG-527</strain>
    </source>
</reference>
<keyword evidence="8" id="KW-1185">Reference proteome</keyword>
<dbReference type="PANTHER" id="PTHR30349:SF64">
    <property type="entry name" value="PROPHAGE INTEGRASE INTD-RELATED"/>
    <property type="match status" value="1"/>
</dbReference>
<dbReference type="Gene3D" id="1.10.150.130">
    <property type="match status" value="1"/>
</dbReference>
<dbReference type="Gene3D" id="1.10.443.10">
    <property type="entry name" value="Intergrase catalytic core"/>
    <property type="match status" value="1"/>
</dbReference>
<evidence type="ECO:0000256" key="2">
    <source>
        <dbReference type="ARBA" id="ARBA00023125"/>
    </source>
</evidence>
<dbReference type="Proteomes" id="UP001060104">
    <property type="component" value="Chromosome"/>
</dbReference>
<dbReference type="InterPro" id="IPR010998">
    <property type="entry name" value="Integrase_recombinase_N"/>
</dbReference>
<sequence length="443" mass="52054">MKVTAFIRKTSAKNNVTDLARVYFRVRDIGGVDIKAASELSINPNHWSADKQGYKPRVALVSEEKRMNFDRDIQQITHLITKEYYRGVDGNWLKGLIEEYHHPNINARGGNKAEEYHLVYQISRYIAENNLADDSYKHHLGNIDKISRYERFQREVLHRRGFKLCIDTVTADDLREFKNWLQEEHNLAGQYPLFYKDVQKQKYEQIRSENSITGYFYRIRTVIKWCIKRGLTRNNPFDQYQITQPMYGDPFYLTLEERDKVYYADLSGLGATYPVYRDIFMFQCLIGCRVSDLNRLTKANIVDGCVEYIPQKTKLEHANTVRVPLNRKALDILERYKDLEDALLPRFSHFGYNKKIKEILKYAGIDRMVRVLDPKTREDVARPLYEVATTHTARKTFIGNLYKQVKDPNLIASMSGHSEGSRAFARYRKIDDEMKKELVNLLD</sequence>
<dbReference type="PANTHER" id="PTHR30349">
    <property type="entry name" value="PHAGE INTEGRASE-RELATED"/>
    <property type="match status" value="1"/>
</dbReference>
<protein>
    <submittedName>
        <fullName evidence="5">Putative bacteriophage integrase</fullName>
    </submittedName>
    <submittedName>
        <fullName evidence="6">Site-specific integrase</fullName>
    </submittedName>
</protein>
<dbReference type="PROSITE" id="PS51898">
    <property type="entry name" value="TYR_RECOMBINASE"/>
    <property type="match status" value="1"/>
</dbReference>
<name>A0A174F021_9BACE</name>
<comment type="similarity">
    <text evidence="1">Belongs to the 'phage' integrase family.</text>
</comment>
<accession>A0A3E5GMX6</accession>
<dbReference type="EMBL" id="CP103141">
    <property type="protein sequence ID" value="UVQ76701.1"/>
    <property type="molecule type" value="Genomic_DNA"/>
</dbReference>
<evidence type="ECO:0000259" key="4">
    <source>
        <dbReference type="PROSITE" id="PS51898"/>
    </source>
</evidence>
<evidence type="ECO:0000313" key="7">
    <source>
        <dbReference type="Proteomes" id="UP000095606"/>
    </source>
</evidence>
<keyword evidence="2" id="KW-0238">DNA-binding</keyword>
<dbReference type="GO" id="GO:0015074">
    <property type="term" value="P:DNA integration"/>
    <property type="evidence" value="ECO:0007669"/>
    <property type="project" value="InterPro"/>
</dbReference>
<proteinExistence type="inferred from homology"/>
<gene>
    <name evidence="5" type="ORF">ERS852461_00242</name>
    <name evidence="6" type="ORF">NXY30_10160</name>
</gene>
<dbReference type="InterPro" id="IPR013762">
    <property type="entry name" value="Integrase-like_cat_sf"/>
</dbReference>
<dbReference type="GO" id="GO:0006310">
    <property type="term" value="P:DNA recombination"/>
    <property type="evidence" value="ECO:0007669"/>
    <property type="project" value="UniProtKB-KW"/>
</dbReference>
<evidence type="ECO:0000313" key="8">
    <source>
        <dbReference type="Proteomes" id="UP001060104"/>
    </source>
</evidence>
<dbReference type="GeneID" id="69588920"/>
<evidence type="ECO:0000256" key="1">
    <source>
        <dbReference type="ARBA" id="ARBA00008857"/>
    </source>
</evidence>
<dbReference type="InterPro" id="IPR025269">
    <property type="entry name" value="SAM-like_dom"/>
</dbReference>
<dbReference type="Proteomes" id="UP000095606">
    <property type="component" value="Unassembled WGS sequence"/>
</dbReference>
<evidence type="ECO:0000256" key="3">
    <source>
        <dbReference type="ARBA" id="ARBA00023172"/>
    </source>
</evidence>
<reference evidence="5 7" key="1">
    <citation type="submission" date="2015-09" db="EMBL/GenBank/DDBJ databases">
        <authorList>
            <consortium name="Pathogen Informatics"/>
        </authorList>
    </citation>
    <scope>NUCLEOTIDE SEQUENCE [LARGE SCALE GENOMIC DNA]</scope>
    <source>
        <strain evidence="5 7">2789STDY5834846</strain>
    </source>
</reference>
<feature type="domain" description="Tyr recombinase" evidence="4">
    <location>
        <begin position="248"/>
        <end position="440"/>
    </location>
</feature>
<dbReference type="SUPFAM" id="SSF56349">
    <property type="entry name" value="DNA breaking-rejoining enzymes"/>
    <property type="match status" value="1"/>
</dbReference>
<dbReference type="EMBL" id="CZAE01000001">
    <property type="protein sequence ID" value="CUO42129.1"/>
    <property type="molecule type" value="Genomic_DNA"/>
</dbReference>
<dbReference type="InterPro" id="IPR011010">
    <property type="entry name" value="DNA_brk_join_enz"/>
</dbReference>
<dbReference type="InterPro" id="IPR002104">
    <property type="entry name" value="Integrase_catalytic"/>
</dbReference>
<accession>A0A174F021</accession>
<dbReference type="CDD" id="cd01185">
    <property type="entry name" value="INTN1_C_like"/>
    <property type="match status" value="1"/>
</dbReference>
<evidence type="ECO:0000313" key="6">
    <source>
        <dbReference type="EMBL" id="UVQ76701.1"/>
    </source>
</evidence>
<evidence type="ECO:0000313" key="5">
    <source>
        <dbReference type="EMBL" id="CUO42129.1"/>
    </source>
</evidence>
<dbReference type="InterPro" id="IPR050090">
    <property type="entry name" value="Tyrosine_recombinase_XerCD"/>
</dbReference>
<dbReference type="AlphaFoldDB" id="A0A174F021"/>
<keyword evidence="3" id="KW-0233">DNA recombination</keyword>
<dbReference type="GO" id="GO:0003677">
    <property type="term" value="F:DNA binding"/>
    <property type="evidence" value="ECO:0007669"/>
    <property type="project" value="UniProtKB-KW"/>
</dbReference>
<dbReference type="Pfam" id="PF13102">
    <property type="entry name" value="Phage_int_SAM_5"/>
    <property type="match status" value="1"/>
</dbReference>
<dbReference type="RefSeq" id="WP_055268650.1">
    <property type="nucleotide sequence ID" value="NZ_CABMFH010000001.1"/>
</dbReference>